<dbReference type="RefSeq" id="WP_141780234.1">
    <property type="nucleotide sequence ID" value="NZ_VFOV01000001.1"/>
</dbReference>
<keyword evidence="1" id="KW-0285">Flavoprotein</keyword>
<evidence type="ECO:0000256" key="1">
    <source>
        <dbReference type="ARBA" id="ARBA00022630"/>
    </source>
</evidence>
<name>A0A543A6Q5_9ACTN</name>
<dbReference type="SUPFAM" id="SSF52218">
    <property type="entry name" value="Flavoproteins"/>
    <property type="match status" value="1"/>
</dbReference>
<dbReference type="InterPro" id="IPR051814">
    <property type="entry name" value="NAD(P)H-dep_FMN_reductase"/>
</dbReference>
<dbReference type="Proteomes" id="UP000320209">
    <property type="component" value="Unassembled WGS sequence"/>
</dbReference>
<reference evidence="5 6" key="1">
    <citation type="submission" date="2019-06" db="EMBL/GenBank/DDBJ databases">
        <title>Sequencing the genomes of 1000 actinobacteria strains.</title>
        <authorList>
            <person name="Klenk H.-P."/>
        </authorList>
    </citation>
    <scope>NUCLEOTIDE SEQUENCE [LARGE SCALE GENOMIC DNA]</scope>
    <source>
        <strain evidence="5 6">DSM 25218</strain>
    </source>
</reference>
<evidence type="ECO:0000256" key="3">
    <source>
        <dbReference type="ARBA" id="ARBA00023002"/>
    </source>
</evidence>
<accession>A0A543A6Q5</accession>
<dbReference type="EMBL" id="VFOV01000001">
    <property type="protein sequence ID" value="TQL68210.1"/>
    <property type="molecule type" value="Genomic_DNA"/>
</dbReference>
<dbReference type="InterPro" id="IPR005025">
    <property type="entry name" value="FMN_Rdtase-like_dom"/>
</dbReference>
<evidence type="ECO:0000313" key="5">
    <source>
        <dbReference type="EMBL" id="TQL68210.1"/>
    </source>
</evidence>
<dbReference type="InterPro" id="IPR023932">
    <property type="entry name" value="CE1759_FMN_reduct"/>
</dbReference>
<feature type="domain" description="NADPH-dependent FMN reductase-like" evidence="4">
    <location>
        <begin position="7"/>
        <end position="153"/>
    </location>
</feature>
<dbReference type="Gene3D" id="3.40.50.360">
    <property type="match status" value="1"/>
</dbReference>
<proteinExistence type="predicted"/>
<keyword evidence="3" id="KW-0560">Oxidoreductase</keyword>
<dbReference type="OrthoDB" id="1643408at2"/>
<keyword evidence="6" id="KW-1185">Reference proteome</keyword>
<evidence type="ECO:0000313" key="6">
    <source>
        <dbReference type="Proteomes" id="UP000320209"/>
    </source>
</evidence>
<dbReference type="PANTHER" id="PTHR43408:SF2">
    <property type="entry name" value="FMN REDUCTASE (NADPH)"/>
    <property type="match status" value="1"/>
</dbReference>
<gene>
    <name evidence="5" type="ORF">FB381_2099</name>
</gene>
<dbReference type="PANTHER" id="PTHR43408">
    <property type="entry name" value="FMN REDUCTASE (NADPH)"/>
    <property type="match status" value="1"/>
</dbReference>
<dbReference type="InterPro" id="IPR029039">
    <property type="entry name" value="Flavoprotein-like_sf"/>
</dbReference>
<evidence type="ECO:0000256" key="2">
    <source>
        <dbReference type="ARBA" id="ARBA00022643"/>
    </source>
</evidence>
<keyword evidence="2" id="KW-0288">FMN</keyword>
<organism evidence="5 6">
    <name type="scientific">Nocardioides albertanoniae</name>
    <dbReference type="NCBI Taxonomy" id="1175486"/>
    <lineage>
        <taxon>Bacteria</taxon>
        <taxon>Bacillati</taxon>
        <taxon>Actinomycetota</taxon>
        <taxon>Actinomycetes</taxon>
        <taxon>Propionibacteriales</taxon>
        <taxon>Nocardioidaceae</taxon>
        <taxon>Nocardioides</taxon>
    </lineage>
</organism>
<dbReference type="AlphaFoldDB" id="A0A543A6Q5"/>
<sequence>MSETKSIVVVSAGLGVPSSTKLLADMLADATVSAIGSRGAEVDVRHVELRDLAHALTDHLLTGFPTADLKAAIDAVHDADGVIAVTPVFSASYSGLFKTFFDVLEQGVLDAKPVLAAATAGTARHSLVIEHAMRPLFSYLHAVVVPTGVFAATDDFAGGSELRKRVDRAAGELAALVAGSHGPAAATPARKLVEDEFASPTSFETLLKQASEGPPEY</sequence>
<comment type="caution">
    <text evidence="5">The sequence shown here is derived from an EMBL/GenBank/DDBJ whole genome shotgun (WGS) entry which is preliminary data.</text>
</comment>
<dbReference type="GO" id="GO:0016491">
    <property type="term" value="F:oxidoreductase activity"/>
    <property type="evidence" value="ECO:0007669"/>
    <property type="project" value="UniProtKB-KW"/>
</dbReference>
<dbReference type="Pfam" id="PF03358">
    <property type="entry name" value="FMN_red"/>
    <property type="match status" value="1"/>
</dbReference>
<dbReference type="NCBIfam" id="TIGR04037">
    <property type="entry name" value="LLM_duo_CE1759"/>
    <property type="match status" value="1"/>
</dbReference>
<evidence type="ECO:0000259" key="4">
    <source>
        <dbReference type="Pfam" id="PF03358"/>
    </source>
</evidence>
<protein>
    <submittedName>
        <fullName evidence="5">FMN reductase</fullName>
    </submittedName>
</protein>